<evidence type="ECO:0000256" key="1">
    <source>
        <dbReference type="SAM" id="SignalP"/>
    </source>
</evidence>
<protein>
    <recommendedName>
        <fullName evidence="2">Pyrrolo-quinoline quinone repeat domain-containing protein</fullName>
    </recommendedName>
</protein>
<dbReference type="RefSeq" id="WP_006039522.1">
    <property type="nucleotide sequence ID" value="NZ_AEDD01000010.1"/>
</dbReference>
<dbReference type="EMBL" id="AEDD01000010">
    <property type="protein sequence ID" value="EFM09487.1"/>
    <property type="molecule type" value="Genomic_DNA"/>
</dbReference>
<dbReference type="InterPro" id="IPR011047">
    <property type="entry name" value="Quinoprotein_ADH-like_sf"/>
</dbReference>
<accession>E0ID32</accession>
<dbReference type="OrthoDB" id="2613833at2"/>
<dbReference type="InterPro" id="IPR002372">
    <property type="entry name" value="PQQ_rpt_dom"/>
</dbReference>
<dbReference type="Gene3D" id="2.130.10.10">
    <property type="entry name" value="YVTN repeat-like/Quinoprotein amine dehydrogenase"/>
    <property type="match status" value="1"/>
</dbReference>
<evidence type="ECO:0000259" key="2">
    <source>
        <dbReference type="Pfam" id="PF13360"/>
    </source>
</evidence>
<dbReference type="SUPFAM" id="SSF50998">
    <property type="entry name" value="Quinoprotein alcohol dehydrogenase-like"/>
    <property type="match status" value="1"/>
</dbReference>
<dbReference type="InterPro" id="IPR015943">
    <property type="entry name" value="WD40/YVTN_repeat-like_dom_sf"/>
</dbReference>
<evidence type="ECO:0000313" key="3">
    <source>
        <dbReference type="EMBL" id="EFM09487.1"/>
    </source>
</evidence>
<feature type="signal peptide" evidence="1">
    <location>
        <begin position="1"/>
        <end position="25"/>
    </location>
</feature>
<dbReference type="Proteomes" id="UP000005387">
    <property type="component" value="Unassembled WGS sequence"/>
</dbReference>
<feature type="domain" description="Pyrrolo-quinoline quinone repeat" evidence="2">
    <location>
        <begin position="88"/>
        <end position="285"/>
    </location>
</feature>
<dbReference type="AlphaFoldDB" id="E0ID32"/>
<sequence length="418" mass="46783">MSSKTVLRSFIILSLLFAIGSNLVAAQGTLQQIPPSQFAPLNIKGINQGQFRGTTSFTFTSLSQGTMPKDIYYSPTSKLTYGLGNFEVFKGIDEDALFAFDAAGKQRWKAAIPEEGYQQLIPGQDETLYVYVFPSIMLKATKPNVLYAFDLNGKLKWKYTFPELQQMFSMDAVALKDAFYTKTNDSLVCIQNGAIAWELKLPTLINELDRLQTTIISIDVDRLGNIYLLDRDGWLEKRDAKRQVVWKEKIGTDASLKLVSKDQYILAAQHMKHVYYSVTTGKVVKSPKVDYTDYDRFALPNDRKGGFYAAEKEDSYGLPAGNGIIKFNEKGQVLWHYKIRFSGYAKIRWASLMSDNQGNAYFLDNGGHLYSVDPNGNERFIVLTKAVGSAYLPLYVSQDGVAAASNGDVGTYMIKSVN</sequence>
<reference evidence="3 4" key="1">
    <citation type="submission" date="2010-07" db="EMBL/GenBank/DDBJ databases">
        <title>The draft genome of Paenibacillus curdlanolyticus YK9.</title>
        <authorList>
            <consortium name="US DOE Joint Genome Institute (JGI-PGF)"/>
            <person name="Lucas S."/>
            <person name="Copeland A."/>
            <person name="Lapidus A."/>
            <person name="Cheng J.-F."/>
            <person name="Bruce D."/>
            <person name="Goodwin L."/>
            <person name="Pitluck S."/>
            <person name="Land M.L."/>
            <person name="Hauser L."/>
            <person name="Chang Y.-J."/>
            <person name="Jeffries C."/>
            <person name="Anderson I.J."/>
            <person name="Johnson E."/>
            <person name="Loganathan U."/>
            <person name="Mulhopadhyay B."/>
            <person name="Kyrpides N."/>
            <person name="Woyke T.J."/>
        </authorList>
    </citation>
    <scope>NUCLEOTIDE SEQUENCE [LARGE SCALE GENOMIC DNA]</scope>
    <source>
        <strain evidence="3 4">YK9</strain>
    </source>
</reference>
<dbReference type="eggNOG" id="COG0103">
    <property type="taxonomic scope" value="Bacteria"/>
</dbReference>
<name>E0ID32_9BACL</name>
<keyword evidence="4" id="KW-1185">Reference proteome</keyword>
<keyword evidence="1" id="KW-0732">Signal</keyword>
<proteinExistence type="predicted"/>
<gene>
    <name evidence="3" type="ORF">PaecuDRAFT_3534</name>
</gene>
<organism evidence="3 4">
    <name type="scientific">Paenibacillus curdlanolyticus YK9</name>
    <dbReference type="NCBI Taxonomy" id="717606"/>
    <lineage>
        <taxon>Bacteria</taxon>
        <taxon>Bacillati</taxon>
        <taxon>Bacillota</taxon>
        <taxon>Bacilli</taxon>
        <taxon>Bacillales</taxon>
        <taxon>Paenibacillaceae</taxon>
        <taxon>Paenibacillus</taxon>
    </lineage>
</organism>
<dbReference type="Pfam" id="PF13360">
    <property type="entry name" value="PQQ_2"/>
    <property type="match status" value="1"/>
</dbReference>
<evidence type="ECO:0000313" key="4">
    <source>
        <dbReference type="Proteomes" id="UP000005387"/>
    </source>
</evidence>
<feature type="chain" id="PRO_5003136442" description="Pyrrolo-quinoline quinone repeat domain-containing protein" evidence="1">
    <location>
        <begin position="26"/>
        <end position="418"/>
    </location>
</feature>